<dbReference type="AlphaFoldDB" id="I0YLJ4"/>
<feature type="region of interest" description="Disordered" evidence="1">
    <location>
        <begin position="405"/>
        <end position="479"/>
    </location>
</feature>
<keyword evidence="3" id="KW-1185">Reference proteome</keyword>
<gene>
    <name evidence="2" type="ORF">COCSUDRAFT_58558</name>
</gene>
<evidence type="ECO:0000313" key="3">
    <source>
        <dbReference type="Proteomes" id="UP000007264"/>
    </source>
</evidence>
<sequence length="892" mass="92175">MDAREDASARETAAFVLQYLTDSEFTKTTKSFKREAKQLLQRVGQLPRGLKPLGEIISEYVALKEAHLQREQLLASNAALRDVFHVIESHAAAVSQAAALQDHTLRQQPGATPAPAGQQRKRQRQSTAKESQGGSAEPFEPPQDAMYGGSEDAGFGGDFNDAQPGDAHNSISPRKTLRKRAPRKRKKAAAAGEAAAQLDQAGDGYGASMMDLLNLPINERALESLLAGEWQGRFAEGLASCINGRLGPQQQQELEQLAAQEAAAGLPMYDEAEMNTWMESLTGDPGMAALLEPIVAPSQDAQGSDHADDVHVAVPDDMQLAEAHDGGPLEQPPADASLTEPDHAQPGSQQEGCPSTQEPDQAAPAAARELPPQPPVQASAQKARRRLSLEPTAFTAATALHSTAPEQLPQAQPHAGPSQAQRMEHQREASGAVSAGPDAAAAATMRDELFAPPPGSSPAEGGSAGGELQRRGQRRLSAEARATPKLSAFLADPMSTLDGFPAHILAAKTAQPPQPAAQPALSGGEAPSESPPVQQAAEAQRNGRGSADVATPAPQLASREGTNGFFSNPISTLAGFPGDILRHATGGLSSFGARLQPQGPDAQTSAGGNVSTNTPPPGEKGQSAQQGNQNSATATTQPASRERSVCFFGNPISTLDGFPVDILRETAFSFRGSAKSDAAIPPPAFSNLSFLDAMPTVDGFSRGASPGEASGQLPGSGAAGALSPIPLRLAADGWLSNGLSGISRHDDLPAAAASTFRDTGAAAAAAAVRQGREDARSFQERGIWRTEESMDAVLNQDAFEEPSSAPTAKAGPTKQVTAADKPAAAAAQDAAKDAAPTDFRGLQARISGGGAALAASTCAQQQAGSKATALGGVFAGGASVETLDAFMRSLKY</sequence>
<feature type="compositionally biased region" description="Polar residues" evidence="1">
    <location>
        <begin position="125"/>
        <end position="134"/>
    </location>
</feature>
<dbReference type="EMBL" id="AGSI01000019">
    <property type="protein sequence ID" value="EIE19263.1"/>
    <property type="molecule type" value="Genomic_DNA"/>
</dbReference>
<dbReference type="Proteomes" id="UP000007264">
    <property type="component" value="Unassembled WGS sequence"/>
</dbReference>
<feature type="region of interest" description="Disordered" evidence="1">
    <location>
        <begin position="509"/>
        <end position="563"/>
    </location>
</feature>
<organism evidence="2 3">
    <name type="scientific">Coccomyxa subellipsoidea (strain C-169)</name>
    <name type="common">Green microalga</name>
    <dbReference type="NCBI Taxonomy" id="574566"/>
    <lineage>
        <taxon>Eukaryota</taxon>
        <taxon>Viridiplantae</taxon>
        <taxon>Chlorophyta</taxon>
        <taxon>core chlorophytes</taxon>
        <taxon>Trebouxiophyceae</taxon>
        <taxon>Trebouxiophyceae incertae sedis</taxon>
        <taxon>Coccomyxaceae</taxon>
        <taxon>Coccomyxa</taxon>
        <taxon>Coccomyxa subellipsoidea</taxon>
    </lineage>
</organism>
<evidence type="ECO:0000313" key="2">
    <source>
        <dbReference type="EMBL" id="EIE19263.1"/>
    </source>
</evidence>
<dbReference type="KEGG" id="csl:COCSUDRAFT_58558"/>
<feature type="region of interest" description="Disordered" evidence="1">
    <location>
        <begin position="107"/>
        <end position="197"/>
    </location>
</feature>
<proteinExistence type="predicted"/>
<dbReference type="GeneID" id="17037383"/>
<evidence type="ECO:0008006" key="4">
    <source>
        <dbReference type="Google" id="ProtNLM"/>
    </source>
</evidence>
<protein>
    <recommendedName>
        <fullName evidence="4">LisH domain-containing protein</fullName>
    </recommendedName>
</protein>
<feature type="compositionally biased region" description="Basic residues" evidence="1">
    <location>
        <begin position="175"/>
        <end position="188"/>
    </location>
</feature>
<feature type="compositionally biased region" description="Polar residues" evidence="1">
    <location>
        <begin position="346"/>
        <end position="359"/>
    </location>
</feature>
<accession>I0YLJ4</accession>
<name>I0YLJ4_COCSC</name>
<dbReference type="RefSeq" id="XP_005643807.1">
    <property type="nucleotide sequence ID" value="XM_005643750.1"/>
</dbReference>
<feature type="region of interest" description="Disordered" evidence="1">
    <location>
        <begin position="591"/>
        <end position="640"/>
    </location>
</feature>
<feature type="compositionally biased region" description="Polar residues" evidence="1">
    <location>
        <begin position="601"/>
        <end position="613"/>
    </location>
</feature>
<feature type="compositionally biased region" description="Low complexity" evidence="1">
    <location>
        <begin position="429"/>
        <end position="443"/>
    </location>
</feature>
<feature type="compositionally biased region" description="Polar residues" evidence="1">
    <location>
        <begin position="622"/>
        <end position="639"/>
    </location>
</feature>
<comment type="caution">
    <text evidence="2">The sequence shown here is derived from an EMBL/GenBank/DDBJ whole genome shotgun (WGS) entry which is preliminary data.</text>
</comment>
<evidence type="ECO:0000256" key="1">
    <source>
        <dbReference type="SAM" id="MobiDB-lite"/>
    </source>
</evidence>
<reference evidence="2 3" key="1">
    <citation type="journal article" date="2012" name="Genome Biol.">
        <title>The genome of the polar eukaryotic microalga coccomyxa subellipsoidea reveals traits of cold adaptation.</title>
        <authorList>
            <person name="Blanc G."/>
            <person name="Agarkova I."/>
            <person name="Grimwood J."/>
            <person name="Kuo A."/>
            <person name="Brueggeman A."/>
            <person name="Dunigan D."/>
            <person name="Gurnon J."/>
            <person name="Ladunga I."/>
            <person name="Lindquist E."/>
            <person name="Lucas S."/>
            <person name="Pangilinan J."/>
            <person name="Proschold T."/>
            <person name="Salamov A."/>
            <person name="Schmutz J."/>
            <person name="Weeks D."/>
            <person name="Yamada T."/>
            <person name="Claverie J.M."/>
            <person name="Grigoriev I."/>
            <person name="Van Etten J."/>
            <person name="Lomsadze A."/>
            <person name="Borodovsky M."/>
        </authorList>
    </citation>
    <scope>NUCLEOTIDE SEQUENCE [LARGE SCALE GENOMIC DNA]</scope>
    <source>
        <strain evidence="2 3">C-169</strain>
    </source>
</reference>
<dbReference type="OrthoDB" id="1939654at2759"/>
<feature type="region of interest" description="Disordered" evidence="1">
    <location>
        <begin position="322"/>
        <end position="387"/>
    </location>
</feature>